<keyword evidence="2" id="KW-0645">Protease</keyword>
<evidence type="ECO:0008006" key="8">
    <source>
        <dbReference type="Google" id="ProtNLM"/>
    </source>
</evidence>
<dbReference type="PANTHER" id="PTHR11010">
    <property type="entry name" value="PROTEASE S28 PRO-X CARBOXYPEPTIDASE-RELATED"/>
    <property type="match status" value="1"/>
</dbReference>
<dbReference type="GO" id="GO:0008239">
    <property type="term" value="F:dipeptidyl-peptidase activity"/>
    <property type="evidence" value="ECO:0007669"/>
    <property type="project" value="TreeGrafter"/>
</dbReference>
<dbReference type="PANTHER" id="PTHR11010:SF5">
    <property type="entry name" value="RE36938P-RELATED"/>
    <property type="match status" value="1"/>
</dbReference>
<dbReference type="InterPro" id="IPR042269">
    <property type="entry name" value="Ser_carbopepase_S28_SKS"/>
</dbReference>
<keyword evidence="7" id="KW-1185">Reference proteome</keyword>
<dbReference type="InterPro" id="IPR029058">
    <property type="entry name" value="AB_hydrolase_fold"/>
</dbReference>
<dbReference type="InterPro" id="IPR008758">
    <property type="entry name" value="Peptidase_S28"/>
</dbReference>
<dbReference type="GO" id="GO:0006508">
    <property type="term" value="P:proteolysis"/>
    <property type="evidence" value="ECO:0007669"/>
    <property type="project" value="UniProtKB-KW"/>
</dbReference>
<evidence type="ECO:0000313" key="6">
    <source>
        <dbReference type="EMBL" id="CAH0592854.1"/>
    </source>
</evidence>
<evidence type="ECO:0000256" key="1">
    <source>
        <dbReference type="ARBA" id="ARBA00011079"/>
    </source>
</evidence>
<evidence type="ECO:0000256" key="3">
    <source>
        <dbReference type="ARBA" id="ARBA00022729"/>
    </source>
</evidence>
<dbReference type="Gene3D" id="3.40.50.1820">
    <property type="entry name" value="alpha/beta hydrolase"/>
    <property type="match status" value="1"/>
</dbReference>
<evidence type="ECO:0000256" key="4">
    <source>
        <dbReference type="ARBA" id="ARBA00022801"/>
    </source>
</evidence>
<name>A0A9P0FSU6_CHRIL</name>
<dbReference type="EMBL" id="LR824005">
    <property type="protein sequence ID" value="CAH0592854.1"/>
    <property type="molecule type" value="Genomic_DNA"/>
</dbReference>
<evidence type="ECO:0000313" key="7">
    <source>
        <dbReference type="Proteomes" id="UP001154114"/>
    </source>
</evidence>
<reference evidence="6" key="1">
    <citation type="submission" date="2021-12" db="EMBL/GenBank/DDBJ databases">
        <authorList>
            <person name="King R."/>
        </authorList>
    </citation>
    <scope>NUCLEOTIDE SEQUENCE</scope>
</reference>
<keyword evidence="5" id="KW-0325">Glycoprotein</keyword>
<dbReference type="GO" id="GO:0070008">
    <property type="term" value="F:serine-type exopeptidase activity"/>
    <property type="evidence" value="ECO:0007669"/>
    <property type="project" value="InterPro"/>
</dbReference>
<protein>
    <recommendedName>
        <fullName evidence="8">Serine carboxypeptidase</fullName>
    </recommendedName>
</protein>
<dbReference type="Proteomes" id="UP001154114">
    <property type="component" value="Chromosome 2"/>
</dbReference>
<proteinExistence type="inferred from homology"/>
<comment type="similarity">
    <text evidence="1">Belongs to the peptidase S28 family.</text>
</comment>
<dbReference type="AlphaFoldDB" id="A0A9P0FSU6"/>
<keyword evidence="4" id="KW-0378">Hydrolase</keyword>
<dbReference type="OrthoDB" id="1735038at2759"/>
<organism evidence="6 7">
    <name type="scientific">Chrysodeixis includens</name>
    <name type="common">Soybean looper</name>
    <name type="synonym">Pseudoplusia includens</name>
    <dbReference type="NCBI Taxonomy" id="689277"/>
    <lineage>
        <taxon>Eukaryota</taxon>
        <taxon>Metazoa</taxon>
        <taxon>Ecdysozoa</taxon>
        <taxon>Arthropoda</taxon>
        <taxon>Hexapoda</taxon>
        <taxon>Insecta</taxon>
        <taxon>Pterygota</taxon>
        <taxon>Neoptera</taxon>
        <taxon>Endopterygota</taxon>
        <taxon>Lepidoptera</taxon>
        <taxon>Glossata</taxon>
        <taxon>Ditrysia</taxon>
        <taxon>Noctuoidea</taxon>
        <taxon>Noctuidae</taxon>
        <taxon>Plusiinae</taxon>
        <taxon>Chrysodeixis</taxon>
    </lineage>
</organism>
<dbReference type="Pfam" id="PF05577">
    <property type="entry name" value="Peptidase_S28"/>
    <property type="match status" value="1"/>
</dbReference>
<sequence>MYFVEFNIILSSCLYFSDAFGLYGLGNGYRFFVRELNSTFGVFDSSPILTKWIRQPLDHFDQNETRAWHMRYFERLDYWKRKGPIYMFINGEGPASQWFLQTGILYELAKETKGAMYLGEHRYYGKSKPFKDFSTENLAYLSSRQALADFAKLIKAIKMSPKYNESKVVVVGGSYAGNLAAWMRLLYPNLVDAAIASSAPVLAKKDFYEYLENVSEDFEQHGTPGCFDKIKEVFSKYDELFKTSSGIEQLREEEQICESTDMDKPENKQLFFLDKTSEFMYEAQYGSPESIKGFCEDLKNTSQVFSAKDDDSDLWNEKNNCFDYDFDAMIENMRQVDWIMAWTYQTCTEFGYFPTTNSDEQPFTNNVFVDLFFSLCTKLYGHDFDEKRIDEGIERSNNMYGGLTPNVTQVVFVNGDLDPYHKLGVLEDVSYEAPAKIIPLSSHCRDLFSDKAKDPEELKEARKYIKYLIKRWIGAGEYKKPVKKP</sequence>
<dbReference type="SUPFAM" id="SSF53474">
    <property type="entry name" value="alpha/beta-Hydrolases"/>
    <property type="match status" value="1"/>
</dbReference>
<evidence type="ECO:0000256" key="2">
    <source>
        <dbReference type="ARBA" id="ARBA00022670"/>
    </source>
</evidence>
<accession>A0A9P0FSU6</accession>
<evidence type="ECO:0000256" key="5">
    <source>
        <dbReference type="ARBA" id="ARBA00023180"/>
    </source>
</evidence>
<gene>
    <name evidence="6" type="ORF">CINC_LOCUS5991</name>
</gene>
<keyword evidence="3" id="KW-0732">Signal</keyword>
<dbReference type="Gene3D" id="1.20.120.980">
    <property type="entry name" value="Serine carboxypeptidase S28, SKS domain"/>
    <property type="match status" value="1"/>
</dbReference>